<evidence type="ECO:0000313" key="2">
    <source>
        <dbReference type="Proteomes" id="UP001079657"/>
    </source>
</evidence>
<comment type="caution">
    <text evidence="1">The sequence shown here is derived from an EMBL/GenBank/DDBJ whole genome shotgun (WGS) entry which is preliminary data.</text>
</comment>
<dbReference type="RefSeq" id="WP_268050998.1">
    <property type="nucleotide sequence ID" value="NZ_JAPQES010000006.1"/>
</dbReference>
<reference evidence="1" key="1">
    <citation type="submission" date="2022-12" db="EMBL/GenBank/DDBJ databases">
        <authorList>
            <person name="Wang J."/>
        </authorList>
    </citation>
    <scope>NUCLEOTIDE SEQUENCE</scope>
    <source>
        <strain evidence="1">HY-42-06</strain>
    </source>
</reference>
<dbReference type="EMBL" id="JAPQES010000006">
    <property type="protein sequence ID" value="MCY6372078.1"/>
    <property type="molecule type" value="Genomic_DNA"/>
</dbReference>
<accession>A0ABT4CT23</accession>
<keyword evidence="1" id="KW-0378">Hydrolase</keyword>
<evidence type="ECO:0000313" key="1">
    <source>
        <dbReference type="EMBL" id="MCY6372078.1"/>
    </source>
</evidence>
<dbReference type="InterPro" id="IPR014871">
    <property type="entry name" value="dUTPase/dCTP_pyrophosphatase"/>
</dbReference>
<keyword evidence="2" id="KW-1185">Reference proteome</keyword>
<organism evidence="1 2">
    <name type="scientific">Clostridium ganghwense</name>
    <dbReference type="NCBI Taxonomy" id="312089"/>
    <lineage>
        <taxon>Bacteria</taxon>
        <taxon>Bacillati</taxon>
        <taxon>Bacillota</taxon>
        <taxon>Clostridia</taxon>
        <taxon>Eubacteriales</taxon>
        <taxon>Clostridiaceae</taxon>
        <taxon>Clostridium</taxon>
    </lineage>
</organism>
<dbReference type="GO" id="GO:0004170">
    <property type="term" value="F:dUTP diphosphatase activity"/>
    <property type="evidence" value="ECO:0007669"/>
    <property type="project" value="UniProtKB-EC"/>
</dbReference>
<dbReference type="SUPFAM" id="SSF101386">
    <property type="entry name" value="all-alpha NTP pyrophosphatases"/>
    <property type="match status" value="1"/>
</dbReference>
<dbReference type="PIRSF" id="PIRSF030140">
    <property type="entry name" value="UCP030140"/>
    <property type="match status" value="1"/>
</dbReference>
<dbReference type="Gene3D" id="1.10.4010.10">
    <property type="entry name" value="Type II deoxyuridine triphosphatase"/>
    <property type="match status" value="1"/>
</dbReference>
<dbReference type="Pfam" id="PF08761">
    <property type="entry name" value="dUTPase_2"/>
    <property type="match status" value="1"/>
</dbReference>
<dbReference type="CDD" id="cd11527">
    <property type="entry name" value="NTP-PPase_dUTPase"/>
    <property type="match status" value="1"/>
</dbReference>
<dbReference type="InterPro" id="IPR016947">
    <property type="entry name" value="UCP030140"/>
</dbReference>
<protein>
    <submittedName>
        <fullName evidence="1">dUTP diphosphatase</fullName>
        <ecNumber evidence="1">3.6.1.23</ecNumber>
    </submittedName>
</protein>
<dbReference type="Proteomes" id="UP001079657">
    <property type="component" value="Unassembled WGS sequence"/>
</dbReference>
<sequence>MNLSKLFQLQQTLDKRIINEHDLHDKSLFSKKVLALQVEVSELANETRCFKFWSNKGPSNRDTILEEYVDCLHFILSLGLEKNYQDIQLSFRDDYNDLNDLTETFINVYIDINDFVVCTSKDNYKTLFEDFLCLGKSLGFTAKDIENAYLQKNNVNHKRQDIGY</sequence>
<dbReference type="EC" id="3.6.1.23" evidence="1"/>
<proteinExistence type="predicted"/>
<gene>
    <name evidence="1" type="ORF">OXH55_15690</name>
</gene>
<name>A0ABT4CT23_9CLOT</name>